<dbReference type="InterPro" id="IPR007329">
    <property type="entry name" value="FMN-bd"/>
</dbReference>
<dbReference type="Pfam" id="PF04205">
    <property type="entry name" value="FMN_bind"/>
    <property type="match status" value="1"/>
</dbReference>
<dbReference type="SMART" id="SM00900">
    <property type="entry name" value="FMN_bind"/>
    <property type="match status" value="1"/>
</dbReference>
<sequence>MRRAVLATSATVAGVSLLLALKPHHNGIAAASGQGASGGGGAVTVAPPVAPGSAGSGGSGGSTGSSGSSAPPKQGAKSGASGTYTGSVIDTRYGPVQVAVTVARGKLTGVKVLQTPSENGRDRRLAAMAVPQLTQEALAAGNARIDTVSGATYTSEGYINSLQSALDKARA</sequence>
<feature type="domain" description="FMN-binding" evidence="2">
    <location>
        <begin position="92"/>
        <end position="169"/>
    </location>
</feature>
<evidence type="ECO:0000313" key="3">
    <source>
        <dbReference type="EMBL" id="RMI43715.1"/>
    </source>
</evidence>
<accession>A0A3M2M5F7</accession>
<dbReference type="Gene3D" id="3.90.1010.20">
    <property type="match status" value="1"/>
</dbReference>
<proteinExistence type="predicted"/>
<gene>
    <name evidence="3" type="ORF">EBO15_15650</name>
</gene>
<organism evidence="3 4">
    <name type="scientific">Actinomadura harenae</name>
    <dbReference type="NCBI Taxonomy" id="2483351"/>
    <lineage>
        <taxon>Bacteria</taxon>
        <taxon>Bacillati</taxon>
        <taxon>Actinomycetota</taxon>
        <taxon>Actinomycetes</taxon>
        <taxon>Streptosporangiales</taxon>
        <taxon>Thermomonosporaceae</taxon>
        <taxon>Actinomadura</taxon>
    </lineage>
</organism>
<feature type="compositionally biased region" description="Low complexity" evidence="1">
    <location>
        <begin position="43"/>
        <end position="53"/>
    </location>
</feature>
<keyword evidence="4" id="KW-1185">Reference proteome</keyword>
<evidence type="ECO:0000256" key="1">
    <source>
        <dbReference type="SAM" id="MobiDB-lite"/>
    </source>
</evidence>
<dbReference type="GO" id="GO:0016020">
    <property type="term" value="C:membrane"/>
    <property type="evidence" value="ECO:0007669"/>
    <property type="project" value="InterPro"/>
</dbReference>
<feature type="compositionally biased region" description="Gly residues" evidence="1">
    <location>
        <begin position="54"/>
        <end position="64"/>
    </location>
</feature>
<dbReference type="Proteomes" id="UP000282674">
    <property type="component" value="Unassembled WGS sequence"/>
</dbReference>
<protein>
    <submittedName>
        <fullName evidence="3">FMN-binding protein</fullName>
    </submittedName>
</protein>
<comment type="caution">
    <text evidence="3">The sequence shown here is derived from an EMBL/GenBank/DDBJ whole genome shotgun (WGS) entry which is preliminary data.</text>
</comment>
<reference evidence="3 4" key="1">
    <citation type="submission" date="2018-10" db="EMBL/GenBank/DDBJ databases">
        <title>Isolation from soil.</title>
        <authorList>
            <person name="Hu J."/>
        </authorList>
    </citation>
    <scope>NUCLEOTIDE SEQUENCE [LARGE SCALE GENOMIC DNA]</scope>
    <source>
        <strain evidence="3 4">NEAU-Ht49</strain>
    </source>
</reference>
<dbReference type="OrthoDB" id="8099475at2"/>
<dbReference type="EMBL" id="RFFG01000024">
    <property type="protein sequence ID" value="RMI43715.1"/>
    <property type="molecule type" value="Genomic_DNA"/>
</dbReference>
<evidence type="ECO:0000259" key="2">
    <source>
        <dbReference type="SMART" id="SM00900"/>
    </source>
</evidence>
<name>A0A3M2M5F7_9ACTN</name>
<feature type="region of interest" description="Disordered" evidence="1">
    <location>
        <begin position="32"/>
        <end position="84"/>
    </location>
</feature>
<dbReference type="AlphaFoldDB" id="A0A3M2M5F7"/>
<dbReference type="GO" id="GO:0010181">
    <property type="term" value="F:FMN binding"/>
    <property type="evidence" value="ECO:0007669"/>
    <property type="project" value="InterPro"/>
</dbReference>
<evidence type="ECO:0000313" key="4">
    <source>
        <dbReference type="Proteomes" id="UP000282674"/>
    </source>
</evidence>